<dbReference type="InterPro" id="IPR036453">
    <property type="entry name" value="GluRdtase_dimer_dom_sf"/>
</dbReference>
<dbReference type="InterPro" id="IPR015896">
    <property type="entry name" value="4pyrrol_synth_GluRdtase_dimer"/>
</dbReference>
<dbReference type="GO" id="GO:0008883">
    <property type="term" value="F:glutamyl-tRNA reductase activity"/>
    <property type="evidence" value="ECO:0007669"/>
    <property type="project" value="UniProtKB-EC"/>
</dbReference>
<keyword evidence="4 8" id="KW-0521">NADP</keyword>
<feature type="binding site" evidence="8">
    <location>
        <begin position="114"/>
        <end position="116"/>
    </location>
    <ligand>
        <name>substrate</name>
    </ligand>
</feature>
<feature type="binding site" evidence="8">
    <location>
        <begin position="189"/>
        <end position="194"/>
    </location>
    <ligand>
        <name>NADP(+)</name>
        <dbReference type="ChEBI" id="CHEBI:58349"/>
    </ligand>
</feature>
<evidence type="ECO:0000256" key="7">
    <source>
        <dbReference type="ARBA" id="ARBA00047464"/>
    </source>
</evidence>
<evidence type="ECO:0000256" key="1">
    <source>
        <dbReference type="ARBA" id="ARBA00005059"/>
    </source>
</evidence>
<comment type="function">
    <text evidence="8">Catalyzes the NADPH-dependent reduction of glutamyl-tRNA(Glu) to glutamate 1-semialdehyde (GSA).</text>
</comment>
<comment type="pathway">
    <text evidence="1 8 9">Porphyrin-containing compound metabolism; protoporphyrin-IX biosynthesis; 5-aminolevulinate from L-glutamyl-tRNA(Glu): step 1/2.</text>
</comment>
<dbReference type="NCBIfam" id="TIGR01035">
    <property type="entry name" value="hemA"/>
    <property type="match status" value="1"/>
</dbReference>
<dbReference type="NCBIfam" id="NF000744">
    <property type="entry name" value="PRK00045.1-3"/>
    <property type="match status" value="1"/>
</dbReference>
<dbReference type="Pfam" id="PF00745">
    <property type="entry name" value="GlutR_dimer"/>
    <property type="match status" value="1"/>
</dbReference>
<dbReference type="CDD" id="cd05213">
    <property type="entry name" value="NAD_bind_Glutamyl_tRNA_reduct"/>
    <property type="match status" value="1"/>
</dbReference>
<evidence type="ECO:0000256" key="8">
    <source>
        <dbReference type="HAMAP-Rule" id="MF_00087"/>
    </source>
</evidence>
<dbReference type="PROSITE" id="PS00747">
    <property type="entry name" value="GLUTR"/>
    <property type="match status" value="1"/>
</dbReference>
<dbReference type="PANTHER" id="PTHR43013">
    <property type="entry name" value="GLUTAMYL-TRNA REDUCTASE"/>
    <property type="match status" value="1"/>
</dbReference>
<dbReference type="SUPFAM" id="SSF69075">
    <property type="entry name" value="Glutamyl tRNA-reductase dimerization domain"/>
    <property type="match status" value="1"/>
</dbReference>
<feature type="domain" description="Quinate/shikimate 5-dehydrogenase/glutamyl-tRNA reductase" evidence="12">
    <location>
        <begin position="171"/>
        <end position="306"/>
    </location>
</feature>
<feature type="active site" description="Nucleophile" evidence="8">
    <location>
        <position position="50"/>
    </location>
</feature>
<evidence type="ECO:0000256" key="3">
    <source>
        <dbReference type="ARBA" id="ARBA00012970"/>
    </source>
</evidence>
<evidence type="ECO:0000256" key="2">
    <source>
        <dbReference type="ARBA" id="ARBA00005916"/>
    </source>
</evidence>
<dbReference type="RefSeq" id="WP_267152598.1">
    <property type="nucleotide sequence ID" value="NZ_JAPMLT010000010.1"/>
</dbReference>
<comment type="caution">
    <text evidence="14">The sequence shown here is derived from an EMBL/GenBank/DDBJ whole genome shotgun (WGS) entry which is preliminary data.</text>
</comment>
<dbReference type="InterPro" id="IPR015895">
    <property type="entry name" value="4pyrrol_synth_GluRdtase_N"/>
</dbReference>
<dbReference type="InterPro" id="IPR018214">
    <property type="entry name" value="GluRdtase_CS"/>
</dbReference>
<feature type="binding site" evidence="8">
    <location>
        <begin position="49"/>
        <end position="52"/>
    </location>
    <ligand>
        <name>substrate</name>
    </ligand>
</feature>
<comment type="domain">
    <text evidence="8">Possesses an unusual extended V-shaped dimeric structure with each monomer consisting of three distinct domains arranged along a curved 'spinal' alpha-helix. The N-terminal catalytic domain specifically recognizes the glutamate moiety of the substrate. The second domain is the NADPH-binding domain, and the third C-terminal domain is responsible for dimerization.</text>
</comment>
<evidence type="ECO:0000256" key="9">
    <source>
        <dbReference type="RuleBase" id="RU000584"/>
    </source>
</evidence>
<dbReference type="InterPro" id="IPR006151">
    <property type="entry name" value="Shikm_DH/Glu-tRNA_Rdtase"/>
</dbReference>
<dbReference type="EMBL" id="JAPMLT010000010">
    <property type="protein sequence ID" value="MCX7571350.1"/>
    <property type="molecule type" value="Genomic_DNA"/>
</dbReference>
<dbReference type="Gene3D" id="3.40.50.720">
    <property type="entry name" value="NAD(P)-binding Rossmann-like Domain"/>
    <property type="match status" value="1"/>
</dbReference>
<sequence>MYIMSMGLNYKSAPVEIRERFALPESDLEGALEQLRASGQVKESVIVSTCNRTEVYAVVESKPAGEQESRRFLSELSGLPVESFTDYLYEHGEQEAIRHLFRVTSGLDSMVLGETQILGQMREAFLYSQEHGATGPIFNYLFKRAVTAAKRAHTETKIGENAVSVSYAAVELAKKVFESLDDKTVLIIGAGKMSELTAKHLNANGATRVVVVNRTYSRAKELADKFNGRALDMNSLDLALREADIVVSSTGAKGYVVTKDQIQATMKQRRHRPLFLIDIAVPRDLDPAMAKVDNVFLYDIDDLEGVIAVNMQERAREAEKVGMIIGEEMAAFRQWMHEQQAAPLIMKLREKAKTAQSNLMHNLTNKVPNLTEKEKHTVNKLTMSMINQLIHEPIVQVKEMASEKDAAFYLETFARLFGLDNLPEEQQAVAPAERAEQQVAAAMAVTAQIKQARQEEASAKAKVGSLLERIGAR</sequence>
<dbReference type="PANTHER" id="PTHR43013:SF1">
    <property type="entry name" value="GLUTAMYL-TRNA REDUCTASE"/>
    <property type="match status" value="1"/>
</dbReference>
<keyword evidence="5 8" id="KW-0560">Oxidoreductase</keyword>
<dbReference type="SUPFAM" id="SSF51735">
    <property type="entry name" value="NAD(P)-binding Rossmann-fold domains"/>
    <property type="match status" value="1"/>
</dbReference>
<dbReference type="Pfam" id="PF05201">
    <property type="entry name" value="GlutR_N"/>
    <property type="match status" value="1"/>
</dbReference>
<evidence type="ECO:0000259" key="13">
    <source>
        <dbReference type="Pfam" id="PF05201"/>
    </source>
</evidence>
<feature type="binding site" evidence="8">
    <location>
        <position position="109"/>
    </location>
    <ligand>
        <name>substrate</name>
    </ligand>
</feature>
<comment type="miscellaneous">
    <text evidence="8">During catalysis, the active site Cys acts as a nucleophile attacking the alpha-carbonyl group of tRNA-bound glutamate with the formation of a thioester intermediate between enzyme and glutamate, and the concomitant release of tRNA(Glu). The thioester intermediate is finally reduced by direct hydride transfer from NADPH, to form the product GSA.</text>
</comment>
<comment type="similarity">
    <text evidence="2 8 9">Belongs to the glutamyl-tRNA reductase family.</text>
</comment>
<feature type="domain" description="Tetrapyrrole biosynthesis glutamyl-tRNA reductase dimerisation" evidence="11">
    <location>
        <begin position="322"/>
        <end position="419"/>
    </location>
</feature>
<dbReference type="Pfam" id="PF01488">
    <property type="entry name" value="Shikimate_DH"/>
    <property type="match status" value="1"/>
</dbReference>
<dbReference type="Proteomes" id="UP001208017">
    <property type="component" value="Unassembled WGS sequence"/>
</dbReference>
<dbReference type="InterPro" id="IPR000343">
    <property type="entry name" value="4pyrrol_synth_GluRdtase"/>
</dbReference>
<evidence type="ECO:0000256" key="5">
    <source>
        <dbReference type="ARBA" id="ARBA00023002"/>
    </source>
</evidence>
<evidence type="ECO:0000256" key="6">
    <source>
        <dbReference type="ARBA" id="ARBA00023244"/>
    </source>
</evidence>
<dbReference type="SUPFAM" id="SSF69742">
    <property type="entry name" value="Glutamyl tRNA-reductase catalytic, N-terminal domain"/>
    <property type="match status" value="1"/>
</dbReference>
<accession>A0ABT3X371</accession>
<organism evidence="14 15">
    <name type="scientific">Tumebacillus lacus</name>
    <dbReference type="NCBI Taxonomy" id="2995335"/>
    <lineage>
        <taxon>Bacteria</taxon>
        <taxon>Bacillati</taxon>
        <taxon>Bacillota</taxon>
        <taxon>Bacilli</taxon>
        <taxon>Bacillales</taxon>
        <taxon>Alicyclobacillaceae</taxon>
        <taxon>Tumebacillus</taxon>
    </lineage>
</organism>
<feature type="domain" description="Glutamyl-tRNA reductase N-terminal" evidence="13">
    <location>
        <begin position="7"/>
        <end position="156"/>
    </location>
</feature>
<dbReference type="HAMAP" id="MF_00087">
    <property type="entry name" value="Glu_tRNA_reductase"/>
    <property type="match status" value="1"/>
</dbReference>
<proteinExistence type="inferred from homology"/>
<evidence type="ECO:0000256" key="4">
    <source>
        <dbReference type="ARBA" id="ARBA00022857"/>
    </source>
</evidence>
<comment type="subunit">
    <text evidence="8">Homodimer.</text>
</comment>
<evidence type="ECO:0000256" key="10">
    <source>
        <dbReference type="SAM" id="Coils"/>
    </source>
</evidence>
<dbReference type="PIRSF" id="PIRSF000445">
    <property type="entry name" value="4pyrrol_synth_GluRdtase"/>
    <property type="match status" value="1"/>
</dbReference>
<dbReference type="EC" id="1.2.1.70" evidence="3 8"/>
<keyword evidence="10" id="KW-0175">Coiled coil</keyword>
<feature type="site" description="Important for activity" evidence="8">
    <location>
        <position position="99"/>
    </location>
</feature>
<dbReference type="Gene3D" id="3.30.460.30">
    <property type="entry name" value="Glutamyl-tRNA reductase, N-terminal domain"/>
    <property type="match status" value="1"/>
</dbReference>
<keyword evidence="6 8" id="KW-0627">Porphyrin biosynthesis</keyword>
<feature type="coiled-coil region" evidence="10">
    <location>
        <begin position="442"/>
        <end position="469"/>
    </location>
</feature>
<protein>
    <recommendedName>
        <fullName evidence="3 8">Glutamyl-tRNA reductase</fullName>
        <shortName evidence="8">GluTR</shortName>
        <ecNumber evidence="3 8">1.2.1.70</ecNumber>
    </recommendedName>
</protein>
<gene>
    <name evidence="8 14" type="primary">hemA</name>
    <name evidence="14" type="ORF">OS242_15480</name>
</gene>
<dbReference type="InterPro" id="IPR036343">
    <property type="entry name" value="GluRdtase_N_sf"/>
</dbReference>
<evidence type="ECO:0000259" key="11">
    <source>
        <dbReference type="Pfam" id="PF00745"/>
    </source>
</evidence>
<reference evidence="14 15" key="1">
    <citation type="submission" date="2022-11" db="EMBL/GenBank/DDBJ databases">
        <title>Study of microbial diversity in lake waters.</title>
        <authorList>
            <person name="Zhang J."/>
        </authorList>
    </citation>
    <scope>NUCLEOTIDE SEQUENCE [LARGE SCALE GENOMIC DNA]</scope>
    <source>
        <strain evidence="14 15">DT12</strain>
    </source>
</reference>
<comment type="catalytic activity">
    <reaction evidence="7 8 9">
        <text>(S)-4-amino-5-oxopentanoate + tRNA(Glu) + NADP(+) = L-glutamyl-tRNA(Glu) + NADPH + H(+)</text>
        <dbReference type="Rhea" id="RHEA:12344"/>
        <dbReference type="Rhea" id="RHEA-COMP:9663"/>
        <dbReference type="Rhea" id="RHEA-COMP:9680"/>
        <dbReference type="ChEBI" id="CHEBI:15378"/>
        <dbReference type="ChEBI" id="CHEBI:57501"/>
        <dbReference type="ChEBI" id="CHEBI:57783"/>
        <dbReference type="ChEBI" id="CHEBI:58349"/>
        <dbReference type="ChEBI" id="CHEBI:78442"/>
        <dbReference type="ChEBI" id="CHEBI:78520"/>
        <dbReference type="EC" id="1.2.1.70"/>
    </reaction>
</comment>
<evidence type="ECO:0000313" key="15">
    <source>
        <dbReference type="Proteomes" id="UP001208017"/>
    </source>
</evidence>
<evidence type="ECO:0000259" key="12">
    <source>
        <dbReference type="Pfam" id="PF01488"/>
    </source>
</evidence>
<evidence type="ECO:0000313" key="14">
    <source>
        <dbReference type="EMBL" id="MCX7571350.1"/>
    </source>
</evidence>
<name>A0ABT3X371_9BACL</name>
<feature type="binding site" evidence="8">
    <location>
        <position position="120"/>
    </location>
    <ligand>
        <name>substrate</name>
    </ligand>
</feature>
<keyword evidence="15" id="KW-1185">Reference proteome</keyword>
<dbReference type="InterPro" id="IPR036291">
    <property type="entry name" value="NAD(P)-bd_dom_sf"/>
</dbReference>